<dbReference type="InterPro" id="IPR038604">
    <property type="entry name" value="HopJ_sf"/>
</dbReference>
<dbReference type="InterPro" id="IPR014984">
    <property type="entry name" value="HopJ"/>
</dbReference>
<dbReference type="Pfam" id="PF08888">
    <property type="entry name" value="HopJ"/>
    <property type="match status" value="1"/>
</dbReference>
<dbReference type="AlphaFoldDB" id="A0A3B0WIK1"/>
<organism evidence="1">
    <name type="scientific">hydrothermal vent metagenome</name>
    <dbReference type="NCBI Taxonomy" id="652676"/>
    <lineage>
        <taxon>unclassified sequences</taxon>
        <taxon>metagenomes</taxon>
        <taxon>ecological metagenomes</taxon>
    </lineage>
</organism>
<evidence type="ECO:0000313" key="1">
    <source>
        <dbReference type="EMBL" id="VAW52133.1"/>
    </source>
</evidence>
<accession>A0A3B0WIK1</accession>
<protein>
    <submittedName>
        <fullName evidence="1">Type III effector HopPmaJ</fullName>
    </submittedName>
</protein>
<dbReference type="Gene3D" id="3.20.160.10">
    <property type="entry name" value="vpa0580 domain like"/>
    <property type="match status" value="1"/>
</dbReference>
<reference evidence="1" key="1">
    <citation type="submission" date="2018-06" db="EMBL/GenBank/DDBJ databases">
        <authorList>
            <person name="Zhirakovskaya E."/>
        </authorList>
    </citation>
    <scope>NUCLEOTIDE SEQUENCE</scope>
</reference>
<dbReference type="EMBL" id="UOFD01000040">
    <property type="protein sequence ID" value="VAW52133.1"/>
    <property type="molecule type" value="Genomic_DNA"/>
</dbReference>
<proteinExistence type="predicted"/>
<gene>
    <name evidence="1" type="ORF">MNBD_GAMMA06-2236</name>
</gene>
<name>A0A3B0WIK1_9ZZZZ</name>
<sequence>MDNLSRFVEKIKLNPEKIEFKKVIEIIDKYYLYTPTRFSNGENDAAIINNAGENEGSCKIFSFAQMYNLDNVQTLNCFGTYYREDVLQHLEGSNHANIRTFIKHGWKHIHFDGTVLKRKQR</sequence>